<comment type="caution">
    <text evidence="2">The sequence shown here is derived from an EMBL/GenBank/DDBJ whole genome shotgun (WGS) entry which is preliminary data.</text>
</comment>
<evidence type="ECO:0000313" key="3">
    <source>
        <dbReference type="Proteomes" id="UP001345219"/>
    </source>
</evidence>
<feature type="region of interest" description="Disordered" evidence="1">
    <location>
        <begin position="250"/>
        <end position="273"/>
    </location>
</feature>
<evidence type="ECO:0000256" key="1">
    <source>
        <dbReference type="SAM" id="MobiDB-lite"/>
    </source>
</evidence>
<protein>
    <submittedName>
        <fullName evidence="2">Uncharacterized protein</fullName>
    </submittedName>
</protein>
<name>A0AAN7GHY2_9MYRT</name>
<gene>
    <name evidence="2" type="ORF">SAY87_011015</name>
</gene>
<feature type="compositionally biased region" description="Polar residues" evidence="1">
    <location>
        <begin position="174"/>
        <end position="185"/>
    </location>
</feature>
<feature type="region of interest" description="Disordered" evidence="1">
    <location>
        <begin position="160"/>
        <end position="195"/>
    </location>
</feature>
<dbReference type="Proteomes" id="UP001345219">
    <property type="component" value="Chromosome 9"/>
</dbReference>
<reference evidence="2 3" key="1">
    <citation type="journal article" date="2023" name="Hortic Res">
        <title>Pangenome of water caltrop reveals structural variations and asymmetric subgenome divergence after allopolyploidization.</title>
        <authorList>
            <person name="Zhang X."/>
            <person name="Chen Y."/>
            <person name="Wang L."/>
            <person name="Yuan Y."/>
            <person name="Fang M."/>
            <person name="Shi L."/>
            <person name="Lu R."/>
            <person name="Comes H.P."/>
            <person name="Ma Y."/>
            <person name="Chen Y."/>
            <person name="Huang G."/>
            <person name="Zhou Y."/>
            <person name="Zheng Z."/>
            <person name="Qiu Y."/>
        </authorList>
    </citation>
    <scope>NUCLEOTIDE SEQUENCE [LARGE SCALE GENOMIC DNA]</scope>
    <source>
        <tissue evidence="2">Roots</tissue>
    </source>
</reference>
<dbReference type="PANTHER" id="PTHR35701">
    <property type="entry name" value="OS11G0148400 PROTEIN"/>
    <property type="match status" value="1"/>
</dbReference>
<keyword evidence="3" id="KW-1185">Reference proteome</keyword>
<proteinExistence type="predicted"/>
<dbReference type="EMBL" id="JAXIOK010000022">
    <property type="protein sequence ID" value="KAK4744703.1"/>
    <property type="molecule type" value="Genomic_DNA"/>
</dbReference>
<organism evidence="2 3">
    <name type="scientific">Trapa incisa</name>
    <dbReference type="NCBI Taxonomy" id="236973"/>
    <lineage>
        <taxon>Eukaryota</taxon>
        <taxon>Viridiplantae</taxon>
        <taxon>Streptophyta</taxon>
        <taxon>Embryophyta</taxon>
        <taxon>Tracheophyta</taxon>
        <taxon>Spermatophyta</taxon>
        <taxon>Magnoliopsida</taxon>
        <taxon>eudicotyledons</taxon>
        <taxon>Gunneridae</taxon>
        <taxon>Pentapetalae</taxon>
        <taxon>rosids</taxon>
        <taxon>malvids</taxon>
        <taxon>Myrtales</taxon>
        <taxon>Lythraceae</taxon>
        <taxon>Trapa</taxon>
    </lineage>
</organism>
<accession>A0AAN7GHY2</accession>
<sequence>MNEKHFTRPVGGAQDREPYGNLGCELEAYANRPAHTELLPLIEQKPCKANEFQYMHHMYLCSAQTWANQKRKRADITPTAASTRISDDDWSDFVSFNVSPQIKSDPNLTAPENSSEPFDFFADLATSQRSADTAPIGAVPDKSKWVKLSGAIPLLLFGKEEPDEEGSGGDDSSFNDTPGLSNHSNGDPVRKSPNLNFPVGLNDLIANLYNQNHGLSHPSDGSSISLTSNGREPAKLDAGIGLKVELDPKHISNGFDSNTSDRNETRDDEDEWKFRAADDETRTDGESAMVEGNMRELFLEVELKFESEKLYRKLLNSQIVGLDFKYDLNPVPGSSWGVLEDSNTANSTEDAMIGTNPAPGSITFDKDAWEFTSQIGPNGQDEPMVVKNGTTMTCIGNDNTALQNGLPFKKIAKSDKQCEKATFSLYDQAIPVASVPYVQVLSETWSGTPNPTMKQESENEFDDHDDSWNFHTAEMEKGDAILTSHALSLLLNGSMESGMINNADIFDDSSWGLKDPSSEFRYGNQGSVNLAEPHEKFLAKVEIDELLEFYFKLKDELSLIALSHLYRIKSKEAGGSLGLPSDYTALEAQSKEIQVEEDPELKHGSLVWKPAFENDVQGQLLCKSEGMKMTEWNGRQPWYSAENLLSCDPPCLPRLEIS</sequence>
<dbReference type="PANTHER" id="PTHR35701:SF1">
    <property type="entry name" value="OS11G0148400 PROTEIN"/>
    <property type="match status" value="1"/>
</dbReference>
<dbReference type="AlphaFoldDB" id="A0AAN7GHY2"/>
<evidence type="ECO:0000313" key="2">
    <source>
        <dbReference type="EMBL" id="KAK4744703.1"/>
    </source>
</evidence>